<dbReference type="AlphaFoldDB" id="A0A7L8A140"/>
<dbReference type="Proteomes" id="UP000516656">
    <property type="component" value="Chromosome 1"/>
</dbReference>
<dbReference type="RefSeq" id="WP_191169284.1">
    <property type="nucleotide sequence ID" value="NZ_CP061861.1"/>
</dbReference>
<protein>
    <submittedName>
        <fullName evidence="1">Uncharacterized protein</fullName>
    </submittedName>
</protein>
<evidence type="ECO:0000313" key="1">
    <source>
        <dbReference type="EMBL" id="QOD55589.1"/>
    </source>
</evidence>
<accession>A0A7L8A140</accession>
<sequence length="319" mass="37050">MSYENQYNNNFYSINRRVLETGKAKTRFFNYELNETGLKFRNYLLSEMAMNPDSKIILVNKKTRKSKSCDFPFKDKTTIENLLATFKDAYFSIFDKEDHIEVRVNPAYFEDFANATLQVKLTYINTRSMAIMYQELINLYIAKNSGNFTYRNKAVAEQNLKETTSITDYRDRKRAFKATIKRQLKSCFTIDSSSVVWNSEKDCFTYNLTKETIAYKKALQELQDTGEKTFNLTELYHNIKNAVKSVIKAVKKKVSNVVKNVVKPATKQTPATPYFALFEEIQFDDEEEVISTPTTSNYDDLVDGELLAHFDAIIANTHR</sequence>
<dbReference type="EMBL" id="CP061854">
    <property type="protein sequence ID" value="QOD55589.1"/>
    <property type="molecule type" value="Genomic_DNA"/>
</dbReference>
<gene>
    <name evidence="1" type="ORF">IC627_09555</name>
</gene>
<evidence type="ECO:0000313" key="2">
    <source>
        <dbReference type="Proteomes" id="UP000516656"/>
    </source>
</evidence>
<name>A0A7L8A140_PHODP</name>
<proteinExistence type="predicted"/>
<reference evidence="1 2" key="1">
    <citation type="submission" date="2020-09" db="EMBL/GenBank/DDBJ databases">
        <title>Complete, closed and curated genome sequences of Photobacterium damselae subsp. piscicida isolates from Australia indicate localised evolution and additional plasmid-borne pathogenicity mechanisms.</title>
        <authorList>
            <person name="Baseggio L."/>
            <person name="Silayeva O."/>
            <person name="Buller N."/>
            <person name="Landos M."/>
            <person name="Engelstaedter J."/>
            <person name="Barnes A.C."/>
        </authorList>
    </citation>
    <scope>NUCLEOTIDE SEQUENCE [LARGE SCALE GENOMIC DNA]</scope>
    <source>
        <strain evidence="1 2">AS-16-0540-1</strain>
    </source>
</reference>
<organism evidence="1 2">
    <name type="scientific">Photobacterium damsela subsp. piscicida</name>
    <name type="common">Pasteurella piscicida</name>
    <dbReference type="NCBI Taxonomy" id="38294"/>
    <lineage>
        <taxon>Bacteria</taxon>
        <taxon>Pseudomonadati</taxon>
        <taxon>Pseudomonadota</taxon>
        <taxon>Gammaproteobacteria</taxon>
        <taxon>Vibrionales</taxon>
        <taxon>Vibrionaceae</taxon>
        <taxon>Photobacterium</taxon>
    </lineage>
</organism>